<dbReference type="PROSITE" id="PS01009">
    <property type="entry name" value="CRISP_1"/>
    <property type="match status" value="1"/>
</dbReference>
<dbReference type="GO" id="GO:0005576">
    <property type="term" value="C:extracellular region"/>
    <property type="evidence" value="ECO:0007669"/>
    <property type="project" value="InterPro"/>
</dbReference>
<dbReference type="PROSITE" id="PS01010">
    <property type="entry name" value="CRISP_2"/>
    <property type="match status" value="1"/>
</dbReference>
<dbReference type="InterPro" id="IPR014044">
    <property type="entry name" value="CAP_dom"/>
</dbReference>
<dbReference type="SMART" id="SM00198">
    <property type="entry name" value="SCP"/>
    <property type="match status" value="1"/>
</dbReference>
<name>A0A345YF66_9SPHN</name>
<dbReference type="Gene3D" id="3.40.33.10">
    <property type="entry name" value="CAP"/>
    <property type="match status" value="1"/>
</dbReference>
<evidence type="ECO:0000259" key="2">
    <source>
        <dbReference type="SMART" id="SM00198"/>
    </source>
</evidence>
<dbReference type="PRINTS" id="PR00838">
    <property type="entry name" value="V5ALLERGEN"/>
</dbReference>
<reference evidence="4" key="1">
    <citation type="submission" date="2018-07" db="EMBL/GenBank/DDBJ databases">
        <title>Genome sequence of Erythrobacter strain YH-07, an antagonistic bacterium isolated from Yellow Sea.</title>
        <authorList>
            <person name="Tang T."/>
            <person name="Liu Q."/>
            <person name="Sun X."/>
        </authorList>
    </citation>
    <scope>NUCLEOTIDE SEQUENCE [LARGE SCALE GENOMIC DNA]</scope>
    <source>
        <strain evidence="4">YH-07</strain>
    </source>
</reference>
<keyword evidence="4" id="KW-1185">Reference proteome</keyword>
<protein>
    <submittedName>
        <fullName evidence="3">SCP-like extracellular</fullName>
    </submittedName>
</protein>
<sequence length="198" mass="22236">MDGSKKWIASLGGAIAVLCATVTAAAASGASKPLDLRRADPAPRSIDRQGISDLRMAARILDAHNRERDRLSLRPLKWNVHLEREAREWAHHLSRKGKLQHADGKTRNRTGENLWMGTAGHWPVETMVGMFIEEKQHYRHAHFPDISKTGNWADVGHYTQVVWRETKEVGCAVVSARGNDVLVCRYWPAGNVWGQKAF</sequence>
<dbReference type="InterPro" id="IPR035940">
    <property type="entry name" value="CAP_sf"/>
</dbReference>
<dbReference type="InterPro" id="IPR018244">
    <property type="entry name" value="Allrgn_V5/Tpx1_CS"/>
</dbReference>
<dbReference type="EMBL" id="CP031357">
    <property type="protein sequence ID" value="AXK42568.1"/>
    <property type="molecule type" value="Genomic_DNA"/>
</dbReference>
<dbReference type="Proteomes" id="UP000254508">
    <property type="component" value="Chromosome"/>
</dbReference>
<dbReference type="SUPFAM" id="SSF55797">
    <property type="entry name" value="PR-1-like"/>
    <property type="match status" value="1"/>
</dbReference>
<dbReference type="RefSeq" id="WP_115416749.1">
    <property type="nucleotide sequence ID" value="NZ_CP031357.1"/>
</dbReference>
<organism evidence="3 4">
    <name type="scientific">Erythrobacter aureus</name>
    <dbReference type="NCBI Taxonomy" id="2182384"/>
    <lineage>
        <taxon>Bacteria</taxon>
        <taxon>Pseudomonadati</taxon>
        <taxon>Pseudomonadota</taxon>
        <taxon>Alphaproteobacteria</taxon>
        <taxon>Sphingomonadales</taxon>
        <taxon>Erythrobacteraceae</taxon>
        <taxon>Erythrobacter/Porphyrobacter group</taxon>
        <taxon>Erythrobacter</taxon>
    </lineage>
</organism>
<feature type="signal peptide" evidence="1">
    <location>
        <begin position="1"/>
        <end position="26"/>
    </location>
</feature>
<feature type="chain" id="PRO_5016732734" evidence="1">
    <location>
        <begin position="27"/>
        <end position="198"/>
    </location>
</feature>
<dbReference type="InterPro" id="IPR002413">
    <property type="entry name" value="V5_allergen-like"/>
</dbReference>
<evidence type="ECO:0000256" key="1">
    <source>
        <dbReference type="SAM" id="SignalP"/>
    </source>
</evidence>
<dbReference type="OrthoDB" id="9794228at2"/>
<dbReference type="PRINTS" id="PR00837">
    <property type="entry name" value="V5TPXLIKE"/>
</dbReference>
<keyword evidence="1" id="KW-0732">Signal</keyword>
<dbReference type="KEGG" id="err:DVR09_09725"/>
<gene>
    <name evidence="3" type="ORF">DVR09_09725</name>
</gene>
<dbReference type="AlphaFoldDB" id="A0A345YF66"/>
<evidence type="ECO:0000313" key="4">
    <source>
        <dbReference type="Proteomes" id="UP000254508"/>
    </source>
</evidence>
<dbReference type="Pfam" id="PF00188">
    <property type="entry name" value="CAP"/>
    <property type="match status" value="1"/>
</dbReference>
<dbReference type="PANTHER" id="PTHR10334">
    <property type="entry name" value="CYSTEINE-RICH SECRETORY PROTEIN-RELATED"/>
    <property type="match status" value="1"/>
</dbReference>
<accession>A0A345YF66</accession>
<evidence type="ECO:0000313" key="3">
    <source>
        <dbReference type="EMBL" id="AXK42568.1"/>
    </source>
</evidence>
<dbReference type="InterPro" id="IPR001283">
    <property type="entry name" value="CRISP-related"/>
</dbReference>
<feature type="domain" description="SCP" evidence="2">
    <location>
        <begin position="55"/>
        <end position="194"/>
    </location>
</feature>
<proteinExistence type="predicted"/>